<proteinExistence type="predicted"/>
<accession>A0ABQ7GNA7</accession>
<gene>
    <name evidence="1" type="ORF">DUNSADRAFT_6466</name>
</gene>
<sequence length="103" mass="11141">MLEAGGMHESSSRFFKEKACMRAAANASRRYHAQEQPQVLEGFSMDESSSKCLKLVACMRVAAGVLRKQHARGWQQVPGGGGMRAAAVASLEMTGTGGDRHMR</sequence>
<dbReference type="Proteomes" id="UP000815325">
    <property type="component" value="Unassembled WGS sequence"/>
</dbReference>
<evidence type="ECO:0000313" key="1">
    <source>
        <dbReference type="EMBL" id="KAF5836096.1"/>
    </source>
</evidence>
<keyword evidence="2" id="KW-1185">Reference proteome</keyword>
<dbReference type="EMBL" id="MU069675">
    <property type="protein sequence ID" value="KAF5836096.1"/>
    <property type="molecule type" value="Genomic_DNA"/>
</dbReference>
<organism evidence="1 2">
    <name type="scientific">Dunaliella salina</name>
    <name type="common">Green alga</name>
    <name type="synonym">Protococcus salinus</name>
    <dbReference type="NCBI Taxonomy" id="3046"/>
    <lineage>
        <taxon>Eukaryota</taxon>
        <taxon>Viridiplantae</taxon>
        <taxon>Chlorophyta</taxon>
        <taxon>core chlorophytes</taxon>
        <taxon>Chlorophyceae</taxon>
        <taxon>CS clade</taxon>
        <taxon>Chlamydomonadales</taxon>
        <taxon>Dunaliellaceae</taxon>
        <taxon>Dunaliella</taxon>
    </lineage>
</organism>
<evidence type="ECO:0008006" key="3">
    <source>
        <dbReference type="Google" id="ProtNLM"/>
    </source>
</evidence>
<name>A0ABQ7GNA7_DUNSA</name>
<protein>
    <recommendedName>
        <fullName evidence="3">Encoded protein</fullName>
    </recommendedName>
</protein>
<comment type="caution">
    <text evidence="1">The sequence shown here is derived from an EMBL/GenBank/DDBJ whole genome shotgun (WGS) entry which is preliminary data.</text>
</comment>
<reference evidence="1" key="1">
    <citation type="submission" date="2017-08" db="EMBL/GenBank/DDBJ databases">
        <authorList>
            <person name="Polle J.E."/>
            <person name="Barry K."/>
            <person name="Cushman J."/>
            <person name="Schmutz J."/>
            <person name="Tran D."/>
            <person name="Hathwaick L.T."/>
            <person name="Yim W.C."/>
            <person name="Jenkins J."/>
            <person name="Mckie-Krisberg Z.M."/>
            <person name="Prochnik S."/>
            <person name="Lindquist E."/>
            <person name="Dockter R.B."/>
            <person name="Adam C."/>
            <person name="Molina H."/>
            <person name="Bunkerborg J."/>
            <person name="Jin E."/>
            <person name="Buchheim M."/>
            <person name="Magnuson J."/>
        </authorList>
    </citation>
    <scope>NUCLEOTIDE SEQUENCE</scope>
    <source>
        <strain evidence="1">CCAP 19/18</strain>
    </source>
</reference>
<evidence type="ECO:0000313" key="2">
    <source>
        <dbReference type="Proteomes" id="UP000815325"/>
    </source>
</evidence>